<sequence length="100" mass="11427">MGDDKVLLAADLSKPDRSNLTLSKVMLSHDSGSSVVLLVSLLLSFSQCFLFTFLKASVNLPLSSVLPWTFQETIPGSNERWLRSWHLQFNVRWEQFQTIR</sequence>
<organism evidence="1 2">
    <name type="scientific">Persea americana</name>
    <name type="common">Avocado</name>
    <dbReference type="NCBI Taxonomy" id="3435"/>
    <lineage>
        <taxon>Eukaryota</taxon>
        <taxon>Viridiplantae</taxon>
        <taxon>Streptophyta</taxon>
        <taxon>Embryophyta</taxon>
        <taxon>Tracheophyta</taxon>
        <taxon>Spermatophyta</taxon>
        <taxon>Magnoliopsida</taxon>
        <taxon>Magnoliidae</taxon>
        <taxon>Laurales</taxon>
        <taxon>Lauraceae</taxon>
        <taxon>Persea</taxon>
    </lineage>
</organism>
<keyword evidence="2" id="KW-1185">Reference proteome</keyword>
<protein>
    <submittedName>
        <fullName evidence="1">Uncharacterized protein</fullName>
    </submittedName>
</protein>
<dbReference type="Proteomes" id="UP001234297">
    <property type="component" value="Chromosome 10"/>
</dbReference>
<reference evidence="1 2" key="1">
    <citation type="journal article" date="2022" name="Hortic Res">
        <title>A haplotype resolved chromosomal level avocado genome allows analysis of novel avocado genes.</title>
        <authorList>
            <person name="Nath O."/>
            <person name="Fletcher S.J."/>
            <person name="Hayward A."/>
            <person name="Shaw L.M."/>
            <person name="Masouleh A.K."/>
            <person name="Furtado A."/>
            <person name="Henry R.J."/>
            <person name="Mitter N."/>
        </authorList>
    </citation>
    <scope>NUCLEOTIDE SEQUENCE [LARGE SCALE GENOMIC DNA]</scope>
    <source>
        <strain evidence="2">cv. Hass</strain>
    </source>
</reference>
<name>A0ACC2KN84_PERAE</name>
<gene>
    <name evidence="1" type="ORF">MRB53_031143</name>
</gene>
<dbReference type="EMBL" id="CM056818">
    <property type="protein sequence ID" value="KAJ8622614.1"/>
    <property type="molecule type" value="Genomic_DNA"/>
</dbReference>
<evidence type="ECO:0000313" key="2">
    <source>
        <dbReference type="Proteomes" id="UP001234297"/>
    </source>
</evidence>
<comment type="caution">
    <text evidence="1">The sequence shown here is derived from an EMBL/GenBank/DDBJ whole genome shotgun (WGS) entry which is preliminary data.</text>
</comment>
<evidence type="ECO:0000313" key="1">
    <source>
        <dbReference type="EMBL" id="KAJ8622614.1"/>
    </source>
</evidence>
<accession>A0ACC2KN84</accession>
<proteinExistence type="predicted"/>